<dbReference type="Pfam" id="PF04832">
    <property type="entry name" value="SOUL"/>
    <property type="match status" value="1"/>
</dbReference>
<name>A0A3R7P1F1_PENVA</name>
<accession>A0A3R7P1F1</accession>
<gene>
    <name evidence="2" type="ORF">C7M84_008831</name>
</gene>
<dbReference type="AlphaFoldDB" id="A0A3R7P1F1"/>
<keyword evidence="3" id="KW-1185">Reference proteome</keyword>
<dbReference type="EMBL" id="QCYY01002113">
    <property type="protein sequence ID" value="ROT72786.1"/>
    <property type="molecule type" value="Genomic_DNA"/>
</dbReference>
<dbReference type="InterPro" id="IPR006917">
    <property type="entry name" value="SOUL_heme-bd"/>
</dbReference>
<proteinExistence type="inferred from homology"/>
<reference evidence="2 3" key="1">
    <citation type="submission" date="2018-04" db="EMBL/GenBank/DDBJ databases">
        <authorList>
            <person name="Zhang X."/>
            <person name="Yuan J."/>
            <person name="Li F."/>
            <person name="Xiang J."/>
        </authorList>
    </citation>
    <scope>NUCLEOTIDE SEQUENCE [LARGE SCALE GENOMIC DNA]</scope>
    <source>
        <tissue evidence="2">Muscle</tissue>
    </source>
</reference>
<dbReference type="PANTHER" id="PTHR11220">
    <property type="entry name" value="HEME-BINDING PROTEIN-RELATED"/>
    <property type="match status" value="1"/>
</dbReference>
<comment type="similarity">
    <text evidence="1">Belongs to the HEBP family.</text>
</comment>
<protein>
    <submittedName>
        <fullName evidence="2">Putative heme-binding protein 2-like isoform X1</fullName>
    </submittedName>
</protein>
<organism evidence="2 3">
    <name type="scientific">Penaeus vannamei</name>
    <name type="common">Whiteleg shrimp</name>
    <name type="synonym">Litopenaeus vannamei</name>
    <dbReference type="NCBI Taxonomy" id="6689"/>
    <lineage>
        <taxon>Eukaryota</taxon>
        <taxon>Metazoa</taxon>
        <taxon>Ecdysozoa</taxon>
        <taxon>Arthropoda</taxon>
        <taxon>Crustacea</taxon>
        <taxon>Multicrustacea</taxon>
        <taxon>Malacostraca</taxon>
        <taxon>Eumalacostraca</taxon>
        <taxon>Eucarida</taxon>
        <taxon>Decapoda</taxon>
        <taxon>Dendrobranchiata</taxon>
        <taxon>Penaeoidea</taxon>
        <taxon>Penaeidae</taxon>
        <taxon>Penaeus</taxon>
    </lineage>
</organism>
<evidence type="ECO:0000256" key="1">
    <source>
        <dbReference type="ARBA" id="ARBA00009817"/>
    </source>
</evidence>
<dbReference type="Gene3D" id="3.20.80.10">
    <property type="entry name" value="Regulatory factor, effector binding domain"/>
    <property type="match status" value="1"/>
</dbReference>
<reference evidence="2 3" key="2">
    <citation type="submission" date="2019-01" db="EMBL/GenBank/DDBJ databases">
        <title>The decoding of complex shrimp genome reveals the adaptation for benthos swimmer, frequently molting mechanism and breeding impact on genome.</title>
        <authorList>
            <person name="Sun Y."/>
            <person name="Gao Y."/>
            <person name="Yu Y."/>
        </authorList>
    </citation>
    <scope>NUCLEOTIDE SEQUENCE [LARGE SCALE GENOMIC DNA]</scope>
    <source>
        <tissue evidence="2">Muscle</tissue>
    </source>
</reference>
<evidence type="ECO:0000313" key="2">
    <source>
        <dbReference type="EMBL" id="ROT72786.1"/>
    </source>
</evidence>
<dbReference type="SUPFAM" id="SSF55136">
    <property type="entry name" value="Probable bacterial effector-binding domain"/>
    <property type="match status" value="1"/>
</dbReference>
<dbReference type="InterPro" id="IPR011256">
    <property type="entry name" value="Reg_factor_effector_dom_sf"/>
</dbReference>
<dbReference type="Proteomes" id="UP000283509">
    <property type="component" value="Unassembled WGS sequence"/>
</dbReference>
<sequence length="97" mass="10945">MTTPVTTLVIPGEGPSCGNNFTMSFYVPAAHQDNPPTPTNPDVYIEERPELHIFSRRFQGFVSDKDWIVTAVQLHDDLVAASEEGIEGIWFMKKYMN</sequence>
<dbReference type="PANTHER" id="PTHR11220:SF1">
    <property type="entry name" value="HEME-BINDING PROTEIN 2"/>
    <property type="match status" value="1"/>
</dbReference>
<evidence type="ECO:0000313" key="3">
    <source>
        <dbReference type="Proteomes" id="UP000283509"/>
    </source>
</evidence>
<comment type="caution">
    <text evidence="2">The sequence shown here is derived from an EMBL/GenBank/DDBJ whole genome shotgun (WGS) entry which is preliminary data.</text>
</comment>